<dbReference type="GO" id="GO:0000287">
    <property type="term" value="F:magnesium ion binding"/>
    <property type="evidence" value="ECO:0007669"/>
    <property type="project" value="UniProtKB-UniRule"/>
</dbReference>
<evidence type="ECO:0000313" key="13">
    <source>
        <dbReference type="EMBL" id="OZY86382.1"/>
    </source>
</evidence>
<dbReference type="Gene3D" id="1.20.1440.90">
    <property type="entry name" value="Phosphoenolpyruvate/pyruvate domain"/>
    <property type="match status" value="1"/>
</dbReference>
<dbReference type="GO" id="GO:0008964">
    <property type="term" value="F:phosphoenolpyruvate carboxylase activity"/>
    <property type="evidence" value="ECO:0007669"/>
    <property type="project" value="UniProtKB-UniRule"/>
</dbReference>
<dbReference type="GO" id="GO:0006107">
    <property type="term" value="P:oxaloacetate metabolic process"/>
    <property type="evidence" value="ECO:0007669"/>
    <property type="project" value="UniProtKB-UniRule"/>
</dbReference>
<evidence type="ECO:0000256" key="3">
    <source>
        <dbReference type="ARBA" id="ARBA00008346"/>
    </source>
</evidence>
<evidence type="ECO:0000256" key="2">
    <source>
        <dbReference type="ARBA" id="ARBA00003670"/>
    </source>
</evidence>
<keyword evidence="14" id="KW-1185">Reference proteome</keyword>
<keyword evidence="6 10" id="KW-0460">Magnesium</keyword>
<dbReference type="PANTHER" id="PTHR30523:SF6">
    <property type="entry name" value="PHOSPHOENOLPYRUVATE CARBOXYLASE"/>
    <property type="match status" value="1"/>
</dbReference>
<comment type="subunit">
    <text evidence="10">Homotetramer.</text>
</comment>
<gene>
    <name evidence="10" type="primary">ppc</name>
    <name evidence="13" type="ORF">CBP51_04975</name>
</gene>
<evidence type="ECO:0000256" key="11">
    <source>
        <dbReference type="PROSITE-ProRule" id="PRU10111"/>
    </source>
</evidence>
<dbReference type="GO" id="GO:0015977">
    <property type="term" value="P:carbon fixation"/>
    <property type="evidence" value="ECO:0007669"/>
    <property type="project" value="UniProtKB-UniRule"/>
</dbReference>
<dbReference type="eggNOG" id="COG2352">
    <property type="taxonomic scope" value="Bacteria"/>
</dbReference>
<dbReference type="EMBL" id="NHNI01000001">
    <property type="protein sequence ID" value="OZY86382.1"/>
    <property type="molecule type" value="Genomic_DNA"/>
</dbReference>
<dbReference type="GO" id="GO:0005829">
    <property type="term" value="C:cytosol"/>
    <property type="evidence" value="ECO:0007669"/>
    <property type="project" value="TreeGrafter"/>
</dbReference>
<dbReference type="InterPro" id="IPR015813">
    <property type="entry name" value="Pyrv/PenolPyrv_kinase-like_dom"/>
</dbReference>
<evidence type="ECO:0000256" key="10">
    <source>
        <dbReference type="HAMAP-Rule" id="MF_00595"/>
    </source>
</evidence>
<evidence type="ECO:0000256" key="9">
    <source>
        <dbReference type="ARBA" id="ARBA00048995"/>
    </source>
</evidence>
<evidence type="ECO:0000313" key="14">
    <source>
        <dbReference type="Proteomes" id="UP000216101"/>
    </source>
</evidence>
<dbReference type="NCBIfam" id="NF000584">
    <property type="entry name" value="PRK00009.1"/>
    <property type="match status" value="1"/>
</dbReference>
<evidence type="ECO:0000256" key="4">
    <source>
        <dbReference type="ARBA" id="ARBA00012305"/>
    </source>
</evidence>
<dbReference type="InterPro" id="IPR018129">
    <property type="entry name" value="PEP_COase_Lys_AS"/>
</dbReference>
<comment type="cofactor">
    <cofactor evidence="1 10">
        <name>Mg(2+)</name>
        <dbReference type="ChEBI" id="CHEBI:18420"/>
    </cofactor>
</comment>
<feature type="active site" evidence="10 12">
    <location>
        <position position="539"/>
    </location>
</feature>
<sequence>MLKLPETLRENVRLLGELLGETIHAHEGEELFSKVEGIRKLGKAINKAENGDSAPLVAMLSSLDDQSILPIVRAFNQFLNLANIADQEYFSSAEAEAEDKLQALIIELAAAQGKDALTELINKLRIELVLTAHPTEVTRRTLIRKYDQIVDTLADRQNPSLLVFEQDKLRGRLHRLVEEIWATDEIRTTRPTAVDEAKWGFAVIENSLWQAVPDFIRHLDRLTQRHLGAHLPVDIRPIKFYSWMGGDRDGNPNVTHKITREVLLLGRWMAAELYSRDVYSLGGDLSMSEASDELRARYPDSTTPYRDAMYDLRQRIQSTLEWAEARLQGRSVEVPADLITSREDLLAPLMLCFRSLNDVGLPHIANGPLVDTIRRVHCFGINLVPLDVRQDGDRHVQAIDELVQYLEIGDYRAWSEEERQAFLLEALTSKRPLMPASWPMSDETAEVLATCRVVAQEPREILSHYVISMAQQPSDVLAVALLLKESGMTWNMPVVPLFETLDDLDRAPIVMERLWNLEWYQQYSAQQQTVMIGYSDSAKDAGKLAATWAQYKAQEKLVALADKFAVSLVLFHGRGGTVGRGGGPVEKAMASQPPGSVKGRIRVTEQGEMIRYKFGLPRVAFSSLSSYVTATLRATVSPNAAPKQEWRDLIERMGKASLEAYRAVVRGHKDFVPYFRNLTPEQELSLLALGSRPAKRKSTGGVESLRAIPWVFAWTQVRLNLPAWLGTRQAFEYALQNDPQLLEDMISNWAFFSSFLDLLEMVIGKADGPICTYYEQQLVPVEYRGLGEELRGDLKALETLINTMKKQDVLLADEPMLRQSLEVRKPYVDPLNYLQAELLKRYRSSETISPDLERALKVTMAGIAAGMRNTG</sequence>
<keyword evidence="7 10" id="KW-0456">Lyase</keyword>
<evidence type="ECO:0000256" key="8">
    <source>
        <dbReference type="ARBA" id="ARBA00023300"/>
    </source>
</evidence>
<dbReference type="SUPFAM" id="SSF51621">
    <property type="entry name" value="Phosphoenolpyruvate/pyruvate domain"/>
    <property type="match status" value="1"/>
</dbReference>
<dbReference type="PROSITE" id="PS00781">
    <property type="entry name" value="PEPCASE_1"/>
    <property type="match status" value="1"/>
</dbReference>
<organism evidence="13 14">
    <name type="scientific">Cellvibrio mixtus</name>
    <dbReference type="NCBI Taxonomy" id="39650"/>
    <lineage>
        <taxon>Bacteria</taxon>
        <taxon>Pseudomonadati</taxon>
        <taxon>Pseudomonadota</taxon>
        <taxon>Gammaproteobacteria</taxon>
        <taxon>Cellvibrionales</taxon>
        <taxon>Cellvibrionaceae</taxon>
        <taxon>Cellvibrio</taxon>
    </lineage>
</organism>
<reference evidence="14" key="1">
    <citation type="submission" date="2017-05" db="EMBL/GenBank/DDBJ databases">
        <authorList>
            <person name="Barney B.M."/>
        </authorList>
    </citation>
    <scope>NUCLEOTIDE SEQUENCE [LARGE SCALE GENOMIC DNA]</scope>
    <source>
        <strain evidence="14">PSBB022</strain>
    </source>
</reference>
<dbReference type="Pfam" id="PF00311">
    <property type="entry name" value="PEPcase"/>
    <property type="match status" value="1"/>
</dbReference>
<dbReference type="STRING" id="1209072.GCA_000766945_03142"/>
<accession>A0A266Q953</accession>
<dbReference type="InterPro" id="IPR033129">
    <property type="entry name" value="PEPCASE_His_AS"/>
</dbReference>
<evidence type="ECO:0000256" key="6">
    <source>
        <dbReference type="ARBA" id="ARBA00022842"/>
    </source>
</evidence>
<evidence type="ECO:0000256" key="1">
    <source>
        <dbReference type="ARBA" id="ARBA00001946"/>
    </source>
</evidence>
<name>A0A266Q953_9GAMM</name>
<evidence type="ECO:0000256" key="7">
    <source>
        <dbReference type="ARBA" id="ARBA00023239"/>
    </source>
</evidence>
<dbReference type="PANTHER" id="PTHR30523">
    <property type="entry name" value="PHOSPHOENOLPYRUVATE CARBOXYLASE"/>
    <property type="match status" value="1"/>
</dbReference>
<evidence type="ECO:0000256" key="5">
    <source>
        <dbReference type="ARBA" id="ARBA00022419"/>
    </source>
</evidence>
<dbReference type="Proteomes" id="UP000216101">
    <property type="component" value="Unassembled WGS sequence"/>
</dbReference>
<comment type="caution">
    <text evidence="13">The sequence shown here is derived from an EMBL/GenBank/DDBJ whole genome shotgun (WGS) entry which is preliminary data.</text>
</comment>
<keyword evidence="13" id="KW-0670">Pyruvate</keyword>
<comment type="similarity">
    <text evidence="3 10">Belongs to the PEPCase type 1 family.</text>
</comment>
<evidence type="ECO:0000256" key="12">
    <source>
        <dbReference type="PROSITE-ProRule" id="PRU10112"/>
    </source>
</evidence>
<dbReference type="GO" id="GO:0006099">
    <property type="term" value="P:tricarboxylic acid cycle"/>
    <property type="evidence" value="ECO:0007669"/>
    <property type="project" value="InterPro"/>
</dbReference>
<proteinExistence type="inferred from homology"/>
<dbReference type="EC" id="4.1.1.31" evidence="4 10"/>
<dbReference type="PRINTS" id="PR00150">
    <property type="entry name" value="PEPCARBXLASE"/>
</dbReference>
<comment type="catalytic activity">
    <reaction evidence="9 10">
        <text>oxaloacetate + phosphate = phosphoenolpyruvate + hydrogencarbonate</text>
        <dbReference type="Rhea" id="RHEA:28370"/>
        <dbReference type="ChEBI" id="CHEBI:16452"/>
        <dbReference type="ChEBI" id="CHEBI:17544"/>
        <dbReference type="ChEBI" id="CHEBI:43474"/>
        <dbReference type="ChEBI" id="CHEBI:58702"/>
        <dbReference type="EC" id="4.1.1.31"/>
    </reaction>
</comment>
<protein>
    <recommendedName>
        <fullName evidence="5 10">Phosphoenolpyruvate carboxylase</fullName>
        <shortName evidence="10">PEPC</shortName>
        <shortName evidence="10">PEPCase</shortName>
        <ecNumber evidence="4 10">4.1.1.31</ecNumber>
    </recommendedName>
</protein>
<feature type="active site" evidence="10 11">
    <location>
        <position position="133"/>
    </location>
</feature>
<keyword evidence="8 10" id="KW-0120">Carbon dioxide fixation</keyword>
<dbReference type="RefSeq" id="WP_094984052.1">
    <property type="nucleotide sequence ID" value="NZ_NHNI01000001.1"/>
</dbReference>
<dbReference type="PROSITE" id="PS00393">
    <property type="entry name" value="PEPCASE_2"/>
    <property type="match status" value="1"/>
</dbReference>
<comment type="function">
    <text evidence="2 10">Forms oxaloacetate, a four-carbon dicarboxylic acid source for the tricarboxylic acid cycle.</text>
</comment>
<dbReference type="HAMAP" id="MF_00595">
    <property type="entry name" value="PEPcase_type1"/>
    <property type="match status" value="1"/>
</dbReference>
<dbReference type="InterPro" id="IPR022805">
    <property type="entry name" value="PEP_COase_bac/pln-type"/>
</dbReference>
<dbReference type="InterPro" id="IPR021135">
    <property type="entry name" value="PEP_COase"/>
</dbReference>
<dbReference type="AlphaFoldDB" id="A0A266Q953"/>